<dbReference type="AlphaFoldDB" id="A0A914E1Y7"/>
<organism evidence="1 2">
    <name type="scientific">Acrobeloides nanus</name>
    <dbReference type="NCBI Taxonomy" id="290746"/>
    <lineage>
        <taxon>Eukaryota</taxon>
        <taxon>Metazoa</taxon>
        <taxon>Ecdysozoa</taxon>
        <taxon>Nematoda</taxon>
        <taxon>Chromadorea</taxon>
        <taxon>Rhabditida</taxon>
        <taxon>Tylenchina</taxon>
        <taxon>Cephalobomorpha</taxon>
        <taxon>Cephaloboidea</taxon>
        <taxon>Cephalobidae</taxon>
        <taxon>Acrobeloides</taxon>
    </lineage>
</organism>
<proteinExistence type="predicted"/>
<evidence type="ECO:0000313" key="1">
    <source>
        <dbReference type="Proteomes" id="UP000887540"/>
    </source>
</evidence>
<name>A0A914E1Y7_9BILA</name>
<keyword evidence="1" id="KW-1185">Reference proteome</keyword>
<accession>A0A914E1Y7</accession>
<protein>
    <submittedName>
        <fullName evidence="2">Uncharacterized protein</fullName>
    </submittedName>
</protein>
<reference evidence="2" key="1">
    <citation type="submission" date="2022-11" db="UniProtKB">
        <authorList>
            <consortium name="WormBaseParasite"/>
        </authorList>
    </citation>
    <scope>IDENTIFICATION</scope>
</reference>
<sequence>MKTFEKIYKTTVEPMLTYAIEAYYPSQVVLQNTIERVQKFAAKLCTNDFTSWHCSRNYNGSPSTKRRTRRTGYELELIIPASTLEVITSSSLNTAKKIWNNLLADVAMIAIPIRFKNTEKGHAVFIVGRPELRI</sequence>
<dbReference type="WBParaSite" id="ACRNAN_scaffold5335.g6368.t1">
    <property type="protein sequence ID" value="ACRNAN_scaffold5335.g6368.t1"/>
    <property type="gene ID" value="ACRNAN_scaffold5335.g6368"/>
</dbReference>
<evidence type="ECO:0000313" key="2">
    <source>
        <dbReference type="WBParaSite" id="ACRNAN_scaffold5335.g6368.t1"/>
    </source>
</evidence>
<dbReference type="Proteomes" id="UP000887540">
    <property type="component" value="Unplaced"/>
</dbReference>